<gene>
    <name evidence="1" type="ORF">SDC9_124648</name>
</gene>
<reference evidence="1" key="1">
    <citation type="submission" date="2019-08" db="EMBL/GenBank/DDBJ databases">
        <authorList>
            <person name="Kucharzyk K."/>
            <person name="Murdoch R.W."/>
            <person name="Higgins S."/>
            <person name="Loffler F."/>
        </authorList>
    </citation>
    <scope>NUCLEOTIDE SEQUENCE</scope>
</reference>
<comment type="caution">
    <text evidence="1">The sequence shown here is derived from an EMBL/GenBank/DDBJ whole genome shotgun (WGS) entry which is preliminary data.</text>
</comment>
<accession>A0A645CL07</accession>
<evidence type="ECO:0000313" key="1">
    <source>
        <dbReference type="EMBL" id="MPM77641.1"/>
    </source>
</evidence>
<proteinExistence type="predicted"/>
<dbReference type="AlphaFoldDB" id="A0A645CL07"/>
<organism evidence="1">
    <name type="scientific">bioreactor metagenome</name>
    <dbReference type="NCBI Taxonomy" id="1076179"/>
    <lineage>
        <taxon>unclassified sequences</taxon>
        <taxon>metagenomes</taxon>
        <taxon>ecological metagenomes</taxon>
    </lineage>
</organism>
<protein>
    <submittedName>
        <fullName evidence="1">Uncharacterized protein</fullName>
    </submittedName>
</protein>
<sequence>MRIRSRRHFPFREAEFTVAEPERAVAVGEHQVDLSVAVEVGGGDGPAVGFGARFFGHFDEFLSAEVTPDPPLHDQVDPAVPVDVDPGYAAVPADARKSRRFGDVFKKRFRSHE</sequence>
<dbReference type="EMBL" id="VSSQ01028076">
    <property type="protein sequence ID" value="MPM77641.1"/>
    <property type="molecule type" value="Genomic_DNA"/>
</dbReference>
<name>A0A645CL07_9ZZZZ</name>